<reference evidence="1 2" key="1">
    <citation type="submission" date="2019-02" db="EMBL/GenBank/DDBJ databases">
        <title>Deep-cultivation of Planctomycetes and their phenomic and genomic characterization uncovers novel biology.</title>
        <authorList>
            <person name="Wiegand S."/>
            <person name="Jogler M."/>
            <person name="Boedeker C."/>
            <person name="Pinto D."/>
            <person name="Vollmers J."/>
            <person name="Rivas-Marin E."/>
            <person name="Kohn T."/>
            <person name="Peeters S.H."/>
            <person name="Heuer A."/>
            <person name="Rast P."/>
            <person name="Oberbeckmann S."/>
            <person name="Bunk B."/>
            <person name="Jeske O."/>
            <person name="Meyerdierks A."/>
            <person name="Storesund J.E."/>
            <person name="Kallscheuer N."/>
            <person name="Luecker S."/>
            <person name="Lage O.M."/>
            <person name="Pohl T."/>
            <person name="Merkel B.J."/>
            <person name="Hornburger P."/>
            <person name="Mueller R.-W."/>
            <person name="Bruemmer F."/>
            <person name="Labrenz M."/>
            <person name="Spormann A.M."/>
            <person name="Op Den Camp H."/>
            <person name="Overmann J."/>
            <person name="Amann R."/>
            <person name="Jetten M.S.M."/>
            <person name="Mascher T."/>
            <person name="Medema M.H."/>
            <person name="Devos D.P."/>
            <person name="Kaster A.-K."/>
            <person name="Ovreas L."/>
            <person name="Rohde M."/>
            <person name="Galperin M.Y."/>
            <person name="Jogler C."/>
        </authorList>
    </citation>
    <scope>NUCLEOTIDE SEQUENCE [LARGE SCALE GENOMIC DNA]</scope>
    <source>
        <strain evidence="1 2">Pla123a</strain>
    </source>
</reference>
<dbReference type="RefSeq" id="WP_146591700.1">
    <property type="nucleotide sequence ID" value="NZ_SJPO01000017.1"/>
</dbReference>
<dbReference type="Pfam" id="PF24389">
    <property type="entry name" value="ORC-CDC6-like"/>
    <property type="match status" value="2"/>
</dbReference>
<comment type="caution">
    <text evidence="1">The sequence shown here is derived from an EMBL/GenBank/DDBJ whole genome shotgun (WGS) entry which is preliminary data.</text>
</comment>
<dbReference type="Proteomes" id="UP000318478">
    <property type="component" value="Unassembled WGS sequence"/>
</dbReference>
<evidence type="ECO:0000313" key="1">
    <source>
        <dbReference type="EMBL" id="TWT66270.1"/>
    </source>
</evidence>
<proteinExistence type="predicted"/>
<dbReference type="EMBL" id="SJPO01000017">
    <property type="protein sequence ID" value="TWT66270.1"/>
    <property type="molecule type" value="Genomic_DNA"/>
</dbReference>
<dbReference type="OrthoDB" id="271711at2"/>
<accession>A0A5C5XTL6</accession>
<keyword evidence="2" id="KW-1185">Reference proteome</keyword>
<sequence>MTPENPFEYVGANDLEPRTILDYYIEDFNFSRFVSSSRNVFLVGERGCGKSMTLRYSSYPVQSLRAASNGVDSSLGFVGVYVPCNTPLNHKREQQLLDPARAAAISEHYLVISLAYHLADTLRCVSPASLADERGRFREEFEYLLNDEVPADDNVFVGLMRLLDRQNLKAQRAVNSREIDDAFFDETYSFSTLIVPLLGLLRTSPTFKSSHFGFMIDDAQDLDEQQRRSLFSWVAYRDHSLFSMKIAITSLADVSLATAGGGTILEGHDYTTINMVQPFQNPGADFGKMASRLVSKRLEIAGIKSDPYSFFPISREMTERLKASEDAVREDAVQRFGNEPKKVGDYVYKYARPHFFRTRPSKANRPEYSGFDTLVFLSTGVVRNLLLPCYWMFDKAVSARNEGGATEVSEIPPSVQSAVIIERSEQLWQMAEHELDKMFEDCSSDNAKRAFQLLDALAVLFRKRLLSDISEPAANSFAISGRKNFDCTNLDAILQILIASQLLYTRLGNAKEKGRRQTYYVPNRLLWPARGLDPHGQHARVSLKAADLWASADRGADLPFSEGDGASPQMELFGE</sequence>
<organism evidence="1 2">
    <name type="scientific">Posidoniimonas polymericola</name>
    <dbReference type="NCBI Taxonomy" id="2528002"/>
    <lineage>
        <taxon>Bacteria</taxon>
        <taxon>Pseudomonadati</taxon>
        <taxon>Planctomycetota</taxon>
        <taxon>Planctomycetia</taxon>
        <taxon>Pirellulales</taxon>
        <taxon>Lacipirellulaceae</taxon>
        <taxon>Posidoniimonas</taxon>
    </lineage>
</organism>
<name>A0A5C5XTL6_9BACT</name>
<dbReference type="InterPro" id="IPR056955">
    <property type="entry name" value="ORC-CDC6-like"/>
</dbReference>
<gene>
    <name evidence="1" type="ORF">Pla123a_47940</name>
</gene>
<evidence type="ECO:0000313" key="2">
    <source>
        <dbReference type="Proteomes" id="UP000318478"/>
    </source>
</evidence>
<protein>
    <submittedName>
        <fullName evidence="1">Uncharacterized protein</fullName>
    </submittedName>
</protein>
<dbReference type="AlphaFoldDB" id="A0A5C5XTL6"/>